<dbReference type="NCBIfam" id="TIGR01444">
    <property type="entry name" value="fkbM_fam"/>
    <property type="match status" value="1"/>
</dbReference>
<name>A0A812XIC2_SYMPI</name>
<comment type="caution">
    <text evidence="1">The sequence shown here is derived from an EMBL/GenBank/DDBJ whole genome shotgun (WGS) entry which is preliminary data.</text>
</comment>
<gene>
    <name evidence="1" type="primary">slc35b2</name>
    <name evidence="1" type="ORF">SPIL2461_LOCUS21538</name>
</gene>
<dbReference type="SUPFAM" id="SSF53335">
    <property type="entry name" value="S-adenosyl-L-methionine-dependent methyltransferases"/>
    <property type="match status" value="1"/>
</dbReference>
<evidence type="ECO:0000313" key="1">
    <source>
        <dbReference type="EMBL" id="CAE7746083.1"/>
    </source>
</evidence>
<dbReference type="InterPro" id="IPR006342">
    <property type="entry name" value="FkbM_mtfrase"/>
</dbReference>
<evidence type="ECO:0000313" key="2">
    <source>
        <dbReference type="Proteomes" id="UP000649617"/>
    </source>
</evidence>
<reference evidence="1" key="1">
    <citation type="submission" date="2021-02" db="EMBL/GenBank/DDBJ databases">
        <authorList>
            <person name="Dougan E. K."/>
            <person name="Rhodes N."/>
            <person name="Thang M."/>
            <person name="Chan C."/>
        </authorList>
    </citation>
    <scope>NUCLEOTIDE SEQUENCE</scope>
</reference>
<dbReference type="Gene3D" id="3.40.50.150">
    <property type="entry name" value="Vaccinia Virus protein VP39"/>
    <property type="match status" value="1"/>
</dbReference>
<dbReference type="AlphaFoldDB" id="A0A812XIC2"/>
<accession>A0A812XIC2</accession>
<dbReference type="EMBL" id="CAJNIZ010046353">
    <property type="protein sequence ID" value="CAE7746083.1"/>
    <property type="molecule type" value="Genomic_DNA"/>
</dbReference>
<protein>
    <submittedName>
        <fullName evidence="1">Slc35b2 protein</fullName>
    </submittedName>
</protein>
<dbReference type="Proteomes" id="UP000649617">
    <property type="component" value="Unassembled WGS sequence"/>
</dbReference>
<organism evidence="1 2">
    <name type="scientific">Symbiodinium pilosum</name>
    <name type="common">Dinoflagellate</name>
    <dbReference type="NCBI Taxonomy" id="2952"/>
    <lineage>
        <taxon>Eukaryota</taxon>
        <taxon>Sar</taxon>
        <taxon>Alveolata</taxon>
        <taxon>Dinophyceae</taxon>
        <taxon>Suessiales</taxon>
        <taxon>Symbiodiniaceae</taxon>
        <taxon>Symbiodinium</taxon>
    </lineage>
</organism>
<keyword evidence="2" id="KW-1185">Reference proteome</keyword>
<dbReference type="InterPro" id="IPR029063">
    <property type="entry name" value="SAM-dependent_MTases_sf"/>
</dbReference>
<sequence length="218" mass="24601">MHIFEIVLKLFEIQQKRFKDSSLVTVHRKGWSDKVQTFRITVPAGESELAGLFAPAGKWKTAPQLNGTVETIPLADFVTEQGIFDPVSYVLIDVEGKEPNVIRGMKLERNRHIFPLFQYELGGTWTDSRHDADQWGQYGIAVYLRALGYNLYLAGADGGEGSKKPVLLSLHPEFFRFTCLRPEIDVGGNLLAVHTSFIDSGLWEHLQKFVVVPKPQFV</sequence>
<proteinExistence type="predicted"/>
<dbReference type="OrthoDB" id="5835829at2759"/>